<keyword evidence="5" id="KW-1185">Reference proteome</keyword>
<evidence type="ECO:0000256" key="2">
    <source>
        <dbReference type="ARBA" id="ARBA00023108"/>
    </source>
</evidence>
<evidence type="ECO:0008006" key="6">
    <source>
        <dbReference type="Google" id="ProtNLM"/>
    </source>
</evidence>
<dbReference type="Proteomes" id="UP001378592">
    <property type="component" value="Unassembled WGS sequence"/>
</dbReference>
<proteinExistence type="inferred from homology"/>
<sequence length="235" mass="26502">MAINLRTHQTAEYIKPCNRTDPKIEDCIRSSFNHLRPYLQKGIPELQLPPLEPMRVDNLAMENGNGAVRVRAVFSDVDVRGASNYTVEGVKADVSAYRIEMTLGLPRIETAGRYEVSGNVLLFPVRSRGDFWAAFHNVTAVARIQGREIVNNGTNVMKVERLTVDFTLGKARFRVRDQLNANNVLGEAMNRFLNQNWAEIVAEMKPAATLSIGRHFKSFLNGAFTQVPITVWLWD</sequence>
<keyword evidence="1" id="KW-0732">Signal</keyword>
<evidence type="ECO:0000313" key="4">
    <source>
        <dbReference type="EMBL" id="KAK7864824.1"/>
    </source>
</evidence>
<protein>
    <recommendedName>
        <fullName evidence="6">Protein takeout</fullName>
    </recommendedName>
</protein>
<dbReference type="GO" id="GO:0005615">
    <property type="term" value="C:extracellular space"/>
    <property type="evidence" value="ECO:0007669"/>
    <property type="project" value="TreeGrafter"/>
</dbReference>
<comment type="caution">
    <text evidence="4">The sequence shown here is derived from an EMBL/GenBank/DDBJ whole genome shotgun (WGS) entry which is preliminary data.</text>
</comment>
<name>A0AAN9Z6N9_9ORTH</name>
<accession>A0AAN9Z6N9</accession>
<dbReference type="PANTHER" id="PTHR11008">
    <property type="entry name" value="PROTEIN TAKEOUT-LIKE PROTEIN"/>
    <property type="match status" value="1"/>
</dbReference>
<dbReference type="EMBL" id="JAZDUA010000193">
    <property type="protein sequence ID" value="KAK7864824.1"/>
    <property type="molecule type" value="Genomic_DNA"/>
</dbReference>
<dbReference type="AlphaFoldDB" id="A0AAN9Z6N9"/>
<dbReference type="InterPro" id="IPR038606">
    <property type="entry name" value="To_sf"/>
</dbReference>
<evidence type="ECO:0000313" key="5">
    <source>
        <dbReference type="Proteomes" id="UP001378592"/>
    </source>
</evidence>
<dbReference type="PANTHER" id="PTHR11008:SF35">
    <property type="entry name" value="PROTEIN TAKEOUT-LIKE PROTEIN"/>
    <property type="match status" value="1"/>
</dbReference>
<dbReference type="FunFam" id="3.15.10.30:FF:000001">
    <property type="entry name" value="Takeout-like protein 1"/>
    <property type="match status" value="1"/>
</dbReference>
<evidence type="ECO:0000256" key="3">
    <source>
        <dbReference type="ARBA" id="ARBA00060902"/>
    </source>
</evidence>
<dbReference type="Gene3D" id="3.15.10.30">
    <property type="entry name" value="Haemolymph juvenile hormone binding protein"/>
    <property type="match status" value="1"/>
</dbReference>
<organism evidence="4 5">
    <name type="scientific">Gryllus longicercus</name>
    <dbReference type="NCBI Taxonomy" id="2509291"/>
    <lineage>
        <taxon>Eukaryota</taxon>
        <taxon>Metazoa</taxon>
        <taxon>Ecdysozoa</taxon>
        <taxon>Arthropoda</taxon>
        <taxon>Hexapoda</taxon>
        <taxon>Insecta</taxon>
        <taxon>Pterygota</taxon>
        <taxon>Neoptera</taxon>
        <taxon>Polyneoptera</taxon>
        <taxon>Orthoptera</taxon>
        <taxon>Ensifera</taxon>
        <taxon>Gryllidea</taxon>
        <taxon>Grylloidea</taxon>
        <taxon>Gryllidae</taxon>
        <taxon>Gryllinae</taxon>
        <taxon>Gryllus</taxon>
    </lineage>
</organism>
<dbReference type="SMART" id="SM00700">
    <property type="entry name" value="JHBP"/>
    <property type="match status" value="1"/>
</dbReference>
<keyword evidence="2" id="KW-0090">Biological rhythms</keyword>
<dbReference type="InterPro" id="IPR010562">
    <property type="entry name" value="Haemolymph_juvenile_hormone-bd"/>
</dbReference>
<dbReference type="GO" id="GO:0007623">
    <property type="term" value="P:circadian rhythm"/>
    <property type="evidence" value="ECO:0007669"/>
    <property type="project" value="UniProtKB-ARBA"/>
</dbReference>
<reference evidence="4 5" key="1">
    <citation type="submission" date="2024-03" db="EMBL/GenBank/DDBJ databases">
        <title>The genome assembly and annotation of the cricket Gryllus longicercus Weissman &amp; Gray.</title>
        <authorList>
            <person name="Szrajer S."/>
            <person name="Gray D."/>
            <person name="Ylla G."/>
        </authorList>
    </citation>
    <scope>NUCLEOTIDE SEQUENCE [LARGE SCALE GENOMIC DNA]</scope>
    <source>
        <strain evidence="4">DAG 2021-001</strain>
        <tissue evidence="4">Whole body minus gut</tissue>
    </source>
</reference>
<comment type="similarity">
    <text evidence="3">Belongs to the TO family.</text>
</comment>
<gene>
    <name evidence="4" type="ORF">R5R35_012482</name>
</gene>
<dbReference type="Pfam" id="PF06585">
    <property type="entry name" value="JHBP"/>
    <property type="match status" value="1"/>
</dbReference>
<evidence type="ECO:0000256" key="1">
    <source>
        <dbReference type="ARBA" id="ARBA00022729"/>
    </source>
</evidence>